<dbReference type="InterPro" id="IPR041588">
    <property type="entry name" value="Integrase_H2C2"/>
</dbReference>
<dbReference type="GO" id="GO:0015074">
    <property type="term" value="P:DNA integration"/>
    <property type="evidence" value="ECO:0007669"/>
    <property type="project" value="UniProtKB-KW"/>
</dbReference>
<dbReference type="InterPro" id="IPR001584">
    <property type="entry name" value="Integrase_cat-core"/>
</dbReference>
<dbReference type="Gene3D" id="2.40.70.10">
    <property type="entry name" value="Acid Proteases"/>
    <property type="match status" value="1"/>
</dbReference>
<dbReference type="SUPFAM" id="SSF56672">
    <property type="entry name" value="DNA/RNA polymerases"/>
    <property type="match status" value="1"/>
</dbReference>
<dbReference type="InterPro" id="IPR043128">
    <property type="entry name" value="Rev_trsase/Diguanyl_cyclase"/>
</dbReference>
<dbReference type="PROSITE" id="PS50994">
    <property type="entry name" value="INTEGRASE"/>
    <property type="match status" value="1"/>
</dbReference>
<dbReference type="GO" id="GO:0006310">
    <property type="term" value="P:DNA recombination"/>
    <property type="evidence" value="ECO:0007669"/>
    <property type="project" value="UniProtKB-KW"/>
</dbReference>
<dbReference type="CDD" id="cd00303">
    <property type="entry name" value="retropepsin_like"/>
    <property type="match status" value="1"/>
</dbReference>
<evidence type="ECO:0000256" key="4">
    <source>
        <dbReference type="ARBA" id="ARBA00022722"/>
    </source>
</evidence>
<evidence type="ECO:0000256" key="12">
    <source>
        <dbReference type="ARBA" id="ARBA00022932"/>
    </source>
</evidence>
<dbReference type="FunFam" id="1.10.340.70:FF:000001">
    <property type="entry name" value="Retrovirus-related Pol polyprotein from transposon gypsy-like Protein"/>
    <property type="match status" value="1"/>
</dbReference>
<dbReference type="InterPro" id="IPR050951">
    <property type="entry name" value="Retrovirus_Pol_polyprotein"/>
</dbReference>
<feature type="compositionally biased region" description="Pro residues" evidence="16">
    <location>
        <begin position="47"/>
        <end position="57"/>
    </location>
</feature>
<evidence type="ECO:0000256" key="9">
    <source>
        <dbReference type="ARBA" id="ARBA00022842"/>
    </source>
</evidence>
<name>A0AAQ3RIR4_VIGMU</name>
<keyword evidence="3" id="KW-0548">Nucleotidyltransferase</keyword>
<keyword evidence="8" id="KW-0378">Hydrolase</keyword>
<reference evidence="20 21" key="1">
    <citation type="journal article" date="2023" name="Life. Sci Alliance">
        <title>Evolutionary insights into 3D genome organization and epigenetic landscape of Vigna mungo.</title>
        <authorList>
            <person name="Junaid A."/>
            <person name="Singh B."/>
            <person name="Bhatia S."/>
        </authorList>
    </citation>
    <scope>NUCLEOTIDE SEQUENCE [LARGE SCALE GENOMIC DNA]</scope>
    <source>
        <strain evidence="20">Urdbean</strain>
    </source>
</reference>
<feature type="compositionally biased region" description="Basic and acidic residues" evidence="16">
    <location>
        <begin position="1406"/>
        <end position="1422"/>
    </location>
</feature>
<feature type="domain" description="Reverse transcriptase" evidence="18">
    <location>
        <begin position="570"/>
        <end position="741"/>
    </location>
</feature>
<evidence type="ECO:0000313" key="20">
    <source>
        <dbReference type="EMBL" id="WVY94257.1"/>
    </source>
</evidence>
<evidence type="ECO:0000256" key="17">
    <source>
        <dbReference type="SAM" id="Phobius"/>
    </source>
</evidence>
<keyword evidence="21" id="KW-1185">Reference proteome</keyword>
<dbReference type="Pfam" id="PF00078">
    <property type="entry name" value="RVT_1"/>
    <property type="match status" value="1"/>
</dbReference>
<dbReference type="Proteomes" id="UP001374535">
    <property type="component" value="Chromosome 10"/>
</dbReference>
<dbReference type="PANTHER" id="PTHR37984:SF5">
    <property type="entry name" value="PROTEIN NYNRIN-LIKE"/>
    <property type="match status" value="1"/>
</dbReference>
<evidence type="ECO:0000256" key="15">
    <source>
        <dbReference type="ARBA" id="ARBA00023268"/>
    </source>
</evidence>
<dbReference type="InterPro" id="IPR056924">
    <property type="entry name" value="SH3_Tf2-1"/>
</dbReference>
<evidence type="ECO:0008006" key="22">
    <source>
        <dbReference type="Google" id="ProtNLM"/>
    </source>
</evidence>
<dbReference type="InterPro" id="IPR036397">
    <property type="entry name" value="RNaseH_sf"/>
</dbReference>
<feature type="compositionally biased region" description="Polar residues" evidence="16">
    <location>
        <begin position="221"/>
        <end position="244"/>
    </location>
</feature>
<keyword evidence="11" id="KW-0695">RNA-directed DNA polymerase</keyword>
<keyword evidence="15" id="KW-0511">Multifunctional enzyme</keyword>
<dbReference type="GO" id="GO:0003887">
    <property type="term" value="F:DNA-directed DNA polymerase activity"/>
    <property type="evidence" value="ECO:0007669"/>
    <property type="project" value="UniProtKB-KW"/>
</dbReference>
<dbReference type="PANTHER" id="PTHR37984">
    <property type="entry name" value="PROTEIN CBG26694"/>
    <property type="match status" value="1"/>
</dbReference>
<dbReference type="InterPro" id="IPR005162">
    <property type="entry name" value="Retrotrans_gag_dom"/>
</dbReference>
<evidence type="ECO:0000313" key="21">
    <source>
        <dbReference type="Proteomes" id="UP001374535"/>
    </source>
</evidence>
<evidence type="ECO:0000256" key="8">
    <source>
        <dbReference type="ARBA" id="ARBA00022801"/>
    </source>
</evidence>
<dbReference type="GO" id="GO:0003677">
    <property type="term" value="F:DNA binding"/>
    <property type="evidence" value="ECO:0007669"/>
    <property type="project" value="UniProtKB-KW"/>
</dbReference>
<dbReference type="GO" id="GO:0006508">
    <property type="term" value="P:proteolysis"/>
    <property type="evidence" value="ECO:0007669"/>
    <property type="project" value="UniProtKB-KW"/>
</dbReference>
<evidence type="ECO:0000256" key="16">
    <source>
        <dbReference type="SAM" id="MobiDB-lite"/>
    </source>
</evidence>
<dbReference type="GO" id="GO:0004190">
    <property type="term" value="F:aspartic-type endopeptidase activity"/>
    <property type="evidence" value="ECO:0007669"/>
    <property type="project" value="UniProtKB-KW"/>
</dbReference>
<feature type="region of interest" description="Disordered" evidence="16">
    <location>
        <begin position="42"/>
        <end position="62"/>
    </location>
</feature>
<keyword evidence="12" id="KW-0239">DNA-directed DNA polymerase</keyword>
<sequence length="2041" mass="230948">MAESTRSKTQSDKLYEMLHQLSIFQESVTHQFQNMGIRLSALERHSPSPPPSPPPLHTPFSSSSQRHFLKLDVPRFDGTDALGWIFKITQFFDYHNTPKEERITVASFYLDGPALAWFQWMFRNGQIQSWHQLLQALENRFAPTAFDDPRGKLFKLTQSSSVTAYLTEFESLANRIVGLQPSFLLSCFISGLKSEIRRDVAVGFARLHEEKLQDHSRTHRLPSSQSWTPTSVSRTFSPSPISTSPKPFPPLLPAPPPKTRYKQLTEAEMAEKHEKGLCFDYDQKFSCNHRCPARYLLLIADEDDDTIIAGDVEQHEELKSQGVEEVLDTSSLPAQLSLNALSSTGAPETLQILGLIAQYQVRVLVDEGSTHNFIQQKSPTVPLKVLVGSGEELACNQCCHGVELLIQGHKFLVDLFVLDMGGSDVVLGAHWLKHLGPILMDYQALTMKFFHRNQLIELKGDSGHISSSISIHQLKRVIRSDHEAQLYSLQVLSPTPTSLTSSHISHPNTAVDHLLLQYTKLFAEPTHLPPSRPTDHQIPLISAANPVNVRSYRYPHAHKIEIEKQISMLLDSGWITPSTSPFSSPVLLLRKKDGSWRMCVDYRALNAVTIKDRFPLPTIDELLDELRFARCFSKLDLTSGFHQIRLHPSDSYGHYEFRVMPFGLCNAPATFQATMNDIFRPLLRKSVIVFFDDILVFSTTIEEHLLHLRQVFDILLANQFYLKSSKCSFAQSQIDYLGHVVANGCVAPDPTKVQAMVAWPVPSSLKALRGYLGLTGFYRKFVKGYAAIAFPLIELLKKGAFHWSSEAQRAFEALKTAMVGASVLALPNFSQPFILQTDASGATMGVVLVQDSHPIAYFSKVFCPRLTKALAYIRELHAITSAVKRWRQYLLGNFFIQTDQKSLKELLTQVIQTPEQQYYVTKLLGYDYEIQYKPGKLNVVADSLSRSVGPTNGELKMLFVPQCDFLDELKKSFLEDQDYILLRQKCIDNPESMPHFKVGDGLMLFKGKIWLNSTSRFITLLLKEFHETVVGGHASVTKTLKRLSANFYWASMAKDVRHFISQCRVCQQTKYSTKRSNGLLIPLPIPSNIWEDISMDFIMGLPLSHGYTVLLVVVDRFSKAVHLGALPTSYTAYRVAEFRFWLDLFKFSGTLLRMSSSYHPQTDGQTEVMNRTIEQYLRAFVHDKPQHWFRYLPWVEFHYNTSVHSGSEMSPFQVMYGKPPPSIPEYLKRMKKNADLKRKEVNFDVGSWVYVKLQPYCQISVSGSKFHKLAKRFYGPFQVVAKMGPVAYKLDLPDTSRIHNVFHCSVLKAYEGPLPPSIDPLTPLSYENNPLVTPLAILGFKTNTVNGVLKRLALVQWQGLSPDDTSWEDWSTLQQIYDLEDKVIAEGDGNENQLQDSPPKPPPKSNTKEKQNDQSRSMEHIMNRTGDPIAYRRRLKHYMIIIIVIIIIIIVSVDILGSKGLTLMTSSYVFLSASSGSQLHSSCWFRPSGDLQVWTEGGRYLKRHSDAQVRHILPYIIPPKSEGKEGACLCMTEGLISDCRSPRKGRCPFPALGALGSNASNGAEGVSGNEPLHLHLHPHFCLWHFLSKLPPFFLRVSIFSPVSRTHFQVTMASSSVVYDFSDNVEGERSDPLVAQPVVTGCVTSLLSGDRVFVHGGVAVDIPEEGCSSSLAEYSWASHEVGEQESTFSSKETLLGWVEDNCILRNLGYHRALKLIACRRDERVFHGEDVVRKNCFFMYMHFLYDMYVRLPLTRFQMDVLRCLNVAPSQLHPNGWGYIQSFGVLCQALDIEPTAKIFLFFFKTRPNAKRGWVSLTSMAKNSIFSLFVESYKDFKNQFFKVSVTEMGRPFFLNDDGSSRFPLYWTKKPHTLTSWLIEDMSDVERRDLDRLVKLPRPFSSRKMVNCLKYNDLKSKVSEVMAKKGGRDWFRASQATDQAAGSQTARSSGTSSNPATIVHIDDTPPSPVQALTRKRKANEAGGAPKGKKATMVPEESVPERSLLLGMDDPGFDLRHKIKFNFDAAEEKTMAAMSEQQMTEFFFITY</sequence>
<feature type="domain" description="Integrase catalytic" evidence="19">
    <location>
        <begin position="1108"/>
        <end position="1219"/>
    </location>
</feature>
<keyword evidence="13" id="KW-0238">DNA-binding</keyword>
<evidence type="ECO:0000256" key="11">
    <source>
        <dbReference type="ARBA" id="ARBA00022918"/>
    </source>
</evidence>
<dbReference type="PROSITE" id="PS50878">
    <property type="entry name" value="RT_POL"/>
    <property type="match status" value="1"/>
</dbReference>
<feature type="region of interest" description="Disordered" evidence="16">
    <location>
        <begin position="1927"/>
        <end position="1992"/>
    </location>
</feature>
<keyword evidence="17" id="KW-0472">Membrane</keyword>
<dbReference type="InterPro" id="IPR043502">
    <property type="entry name" value="DNA/RNA_pol_sf"/>
</dbReference>
<evidence type="ECO:0000259" key="19">
    <source>
        <dbReference type="PROSITE" id="PS50994"/>
    </source>
</evidence>
<dbReference type="EMBL" id="CP144691">
    <property type="protein sequence ID" value="WVY94257.1"/>
    <property type="molecule type" value="Genomic_DNA"/>
</dbReference>
<evidence type="ECO:0000259" key="18">
    <source>
        <dbReference type="PROSITE" id="PS50878"/>
    </source>
</evidence>
<dbReference type="CDD" id="cd09274">
    <property type="entry name" value="RNase_HI_RT_Ty3"/>
    <property type="match status" value="1"/>
</dbReference>
<dbReference type="Pfam" id="PF17921">
    <property type="entry name" value="Integrase_H2C2"/>
    <property type="match status" value="1"/>
</dbReference>
<dbReference type="FunFam" id="3.30.70.270:FF:000003">
    <property type="entry name" value="Transposon Ty3-G Gag-Pol polyprotein"/>
    <property type="match status" value="1"/>
</dbReference>
<evidence type="ECO:0000256" key="10">
    <source>
        <dbReference type="ARBA" id="ARBA00022908"/>
    </source>
</evidence>
<keyword evidence="17" id="KW-0812">Transmembrane</keyword>
<dbReference type="GO" id="GO:0004519">
    <property type="term" value="F:endonuclease activity"/>
    <property type="evidence" value="ECO:0007669"/>
    <property type="project" value="UniProtKB-KW"/>
</dbReference>
<dbReference type="InterPro" id="IPR021109">
    <property type="entry name" value="Peptidase_aspartic_dom_sf"/>
</dbReference>
<dbReference type="Pfam" id="PF04195">
    <property type="entry name" value="Transposase_28"/>
    <property type="match status" value="1"/>
</dbReference>
<feature type="region of interest" description="Disordered" evidence="16">
    <location>
        <begin position="215"/>
        <end position="255"/>
    </location>
</feature>
<dbReference type="Gene3D" id="3.30.420.10">
    <property type="entry name" value="Ribonuclease H-like superfamily/Ribonuclease H"/>
    <property type="match status" value="1"/>
</dbReference>
<keyword evidence="2" id="KW-0808">Transferase</keyword>
<keyword evidence="10" id="KW-0229">DNA integration</keyword>
<feature type="compositionally biased region" description="Polar residues" evidence="16">
    <location>
        <begin position="1929"/>
        <end position="1951"/>
    </location>
</feature>
<evidence type="ECO:0000256" key="14">
    <source>
        <dbReference type="ARBA" id="ARBA00023172"/>
    </source>
</evidence>
<dbReference type="InterPro" id="IPR000477">
    <property type="entry name" value="RT_dom"/>
</dbReference>
<dbReference type="InterPro" id="IPR012337">
    <property type="entry name" value="RNaseH-like_sf"/>
</dbReference>
<proteinExistence type="predicted"/>
<feature type="transmembrane region" description="Helical" evidence="17">
    <location>
        <begin position="1438"/>
        <end position="1457"/>
    </location>
</feature>
<dbReference type="FunFam" id="3.30.70.270:FF:000020">
    <property type="entry name" value="Transposon Tf2-6 polyprotein-like Protein"/>
    <property type="match status" value="1"/>
</dbReference>
<dbReference type="GO" id="GO:0046872">
    <property type="term" value="F:metal ion binding"/>
    <property type="evidence" value="ECO:0007669"/>
    <property type="project" value="UniProtKB-KW"/>
</dbReference>
<dbReference type="SUPFAM" id="SSF54160">
    <property type="entry name" value="Chromo domain-like"/>
    <property type="match status" value="1"/>
</dbReference>
<evidence type="ECO:0000256" key="7">
    <source>
        <dbReference type="ARBA" id="ARBA00022759"/>
    </source>
</evidence>
<evidence type="ECO:0000256" key="6">
    <source>
        <dbReference type="ARBA" id="ARBA00022750"/>
    </source>
</evidence>
<dbReference type="Gene3D" id="3.30.70.270">
    <property type="match status" value="2"/>
</dbReference>
<evidence type="ECO:0000256" key="1">
    <source>
        <dbReference type="ARBA" id="ARBA00022670"/>
    </source>
</evidence>
<keyword evidence="7" id="KW-0255">Endonuclease</keyword>
<dbReference type="Gene3D" id="1.10.340.70">
    <property type="match status" value="1"/>
</dbReference>
<evidence type="ECO:0000256" key="13">
    <source>
        <dbReference type="ARBA" id="ARBA00023125"/>
    </source>
</evidence>
<keyword evidence="9" id="KW-0460">Magnesium</keyword>
<dbReference type="CDD" id="cd01647">
    <property type="entry name" value="RT_LTR"/>
    <property type="match status" value="1"/>
</dbReference>
<dbReference type="GO" id="GO:0003964">
    <property type="term" value="F:RNA-directed DNA polymerase activity"/>
    <property type="evidence" value="ECO:0007669"/>
    <property type="project" value="UniProtKB-KW"/>
</dbReference>
<feature type="compositionally biased region" description="Pro residues" evidence="16">
    <location>
        <begin position="246"/>
        <end position="255"/>
    </location>
</feature>
<keyword evidence="5" id="KW-0479">Metal-binding</keyword>
<dbReference type="SUPFAM" id="SSF53098">
    <property type="entry name" value="Ribonuclease H-like"/>
    <property type="match status" value="1"/>
</dbReference>
<dbReference type="InterPro" id="IPR016197">
    <property type="entry name" value="Chromo-like_dom_sf"/>
</dbReference>
<evidence type="ECO:0000256" key="5">
    <source>
        <dbReference type="ARBA" id="ARBA00022723"/>
    </source>
</evidence>
<accession>A0AAQ3RIR4</accession>
<dbReference type="InterPro" id="IPR007321">
    <property type="entry name" value="Transposase_28"/>
</dbReference>
<keyword evidence="14" id="KW-0233">DNA recombination</keyword>
<keyword evidence="17" id="KW-1133">Transmembrane helix</keyword>
<organism evidence="20 21">
    <name type="scientific">Vigna mungo</name>
    <name type="common">Black gram</name>
    <name type="synonym">Phaseolus mungo</name>
    <dbReference type="NCBI Taxonomy" id="3915"/>
    <lineage>
        <taxon>Eukaryota</taxon>
        <taxon>Viridiplantae</taxon>
        <taxon>Streptophyta</taxon>
        <taxon>Embryophyta</taxon>
        <taxon>Tracheophyta</taxon>
        <taxon>Spermatophyta</taxon>
        <taxon>Magnoliopsida</taxon>
        <taxon>eudicotyledons</taxon>
        <taxon>Gunneridae</taxon>
        <taxon>Pentapetalae</taxon>
        <taxon>rosids</taxon>
        <taxon>fabids</taxon>
        <taxon>Fabales</taxon>
        <taxon>Fabaceae</taxon>
        <taxon>Papilionoideae</taxon>
        <taxon>50 kb inversion clade</taxon>
        <taxon>NPAAA clade</taxon>
        <taxon>indigoferoid/millettioid clade</taxon>
        <taxon>Phaseoleae</taxon>
        <taxon>Vigna</taxon>
    </lineage>
</organism>
<keyword evidence="1" id="KW-0645">Protease</keyword>
<feature type="region of interest" description="Disordered" evidence="16">
    <location>
        <begin position="1389"/>
        <end position="1422"/>
    </location>
</feature>
<keyword evidence="6" id="KW-0064">Aspartyl protease</keyword>
<dbReference type="InterPro" id="IPR041577">
    <property type="entry name" value="RT_RNaseH_2"/>
</dbReference>
<dbReference type="Pfam" id="PF08284">
    <property type="entry name" value="RVP_2"/>
    <property type="match status" value="1"/>
</dbReference>
<evidence type="ECO:0000256" key="2">
    <source>
        <dbReference type="ARBA" id="ARBA00022679"/>
    </source>
</evidence>
<protein>
    <recommendedName>
        <fullName evidence="22">Ty3/gypsy retrotransposon protein</fullName>
    </recommendedName>
</protein>
<dbReference type="Gene3D" id="3.10.10.10">
    <property type="entry name" value="HIV Type 1 Reverse Transcriptase, subunit A, domain 1"/>
    <property type="match status" value="1"/>
</dbReference>
<gene>
    <name evidence="20" type="ORF">V8G54_033345</name>
</gene>
<keyword evidence="4" id="KW-0540">Nuclease</keyword>
<dbReference type="Gene3D" id="3.10.20.370">
    <property type="match status" value="1"/>
</dbReference>
<evidence type="ECO:0000256" key="3">
    <source>
        <dbReference type="ARBA" id="ARBA00022695"/>
    </source>
</evidence>
<dbReference type="Pfam" id="PF17919">
    <property type="entry name" value="RT_RNaseH_2"/>
    <property type="match status" value="1"/>
</dbReference>
<dbReference type="Pfam" id="PF24626">
    <property type="entry name" value="SH3_Tf2-1"/>
    <property type="match status" value="1"/>
</dbReference>
<dbReference type="Pfam" id="PF03732">
    <property type="entry name" value="Retrotrans_gag"/>
    <property type="match status" value="1"/>
</dbReference>